<comment type="caution">
    <text evidence="2">The sequence shown here is derived from an EMBL/GenBank/DDBJ whole genome shotgun (WGS) entry which is preliminary data.</text>
</comment>
<evidence type="ECO:0000313" key="3">
    <source>
        <dbReference type="Proteomes" id="UP001189429"/>
    </source>
</evidence>
<evidence type="ECO:0000313" key="2">
    <source>
        <dbReference type="EMBL" id="CAK0793040.1"/>
    </source>
</evidence>
<accession>A0ABN9PJ73</accession>
<protein>
    <submittedName>
        <fullName evidence="2">Uncharacterized protein</fullName>
    </submittedName>
</protein>
<proteinExistence type="predicted"/>
<feature type="compositionally biased region" description="Pro residues" evidence="1">
    <location>
        <begin position="75"/>
        <end position="87"/>
    </location>
</feature>
<organism evidence="2 3">
    <name type="scientific">Prorocentrum cordatum</name>
    <dbReference type="NCBI Taxonomy" id="2364126"/>
    <lineage>
        <taxon>Eukaryota</taxon>
        <taxon>Sar</taxon>
        <taxon>Alveolata</taxon>
        <taxon>Dinophyceae</taxon>
        <taxon>Prorocentrales</taxon>
        <taxon>Prorocentraceae</taxon>
        <taxon>Prorocentrum</taxon>
    </lineage>
</organism>
<sequence>ISPPILLPLAVRPCGSSPSRDTDEGSCGAPSEEEEEVAAREAQEAAALRAELLQKAHVARRGAAALAWPEWPASPDSPGPAPAPPASDPNLARASEVCVENRGGFRLSFELWDTETNQRMPATAAYAMGGQDCRSLGAMPMIEAGHPIVAVVYIEAGATITLSPVIYDPDLNETAGSATLTCRGGTGTPTCLMDDAEVRQLPPPQLATWQPVVRASQICLTNNGGYRLRFQLWNTAWNTLSPMSDSFDLGSSKCMSADFTSGLQEGNPLVPITHVQGGMPQMFHSVLYDATASAASYNCGGATGGYSCTLLGV</sequence>
<dbReference type="EMBL" id="CAUYUJ010000891">
    <property type="protein sequence ID" value="CAK0793040.1"/>
    <property type="molecule type" value="Genomic_DNA"/>
</dbReference>
<keyword evidence="3" id="KW-1185">Reference proteome</keyword>
<gene>
    <name evidence="2" type="ORF">PCOR1329_LOCUS3454</name>
</gene>
<feature type="non-terminal residue" evidence="2">
    <location>
        <position position="1"/>
    </location>
</feature>
<dbReference type="Proteomes" id="UP001189429">
    <property type="component" value="Unassembled WGS sequence"/>
</dbReference>
<evidence type="ECO:0000256" key="1">
    <source>
        <dbReference type="SAM" id="MobiDB-lite"/>
    </source>
</evidence>
<feature type="region of interest" description="Disordered" evidence="1">
    <location>
        <begin position="69"/>
        <end position="90"/>
    </location>
</feature>
<reference evidence="2" key="1">
    <citation type="submission" date="2023-10" db="EMBL/GenBank/DDBJ databases">
        <authorList>
            <person name="Chen Y."/>
            <person name="Shah S."/>
            <person name="Dougan E. K."/>
            <person name="Thang M."/>
            <person name="Chan C."/>
        </authorList>
    </citation>
    <scope>NUCLEOTIDE SEQUENCE [LARGE SCALE GENOMIC DNA]</scope>
</reference>
<name>A0ABN9PJ73_9DINO</name>
<feature type="region of interest" description="Disordered" evidence="1">
    <location>
        <begin position="1"/>
        <end position="43"/>
    </location>
</feature>